<reference evidence="1" key="1">
    <citation type="submission" date="2020-04" db="EMBL/GenBank/DDBJ databases">
        <title>Hybrid Assembly of Korean Phytophthora infestans isolates.</title>
        <authorList>
            <person name="Prokchorchik M."/>
            <person name="Lee Y."/>
            <person name="Seo J."/>
            <person name="Cho J.-H."/>
            <person name="Park Y.-E."/>
            <person name="Jang D.-C."/>
            <person name="Im J.-S."/>
            <person name="Choi J.-G."/>
            <person name="Park H.-J."/>
            <person name="Lee G.-B."/>
            <person name="Lee Y.-G."/>
            <person name="Hong S.-Y."/>
            <person name="Cho K."/>
            <person name="Sohn K.H."/>
        </authorList>
    </citation>
    <scope>NUCLEOTIDE SEQUENCE</scope>
    <source>
        <strain evidence="1">KR_1_A1</strain>
        <strain evidence="2">KR_2_A2</strain>
    </source>
</reference>
<dbReference type="EMBL" id="JAACNO010001679">
    <property type="protein sequence ID" value="KAF4138387.1"/>
    <property type="molecule type" value="Genomic_DNA"/>
</dbReference>
<gene>
    <name evidence="1" type="ORF">GN244_ATG08678</name>
    <name evidence="3" type="ORF">GN958_ATG12409</name>
    <name evidence="2" type="ORF">GN958_ATG23575</name>
</gene>
<dbReference type="EMBL" id="WSZM01000180">
    <property type="protein sequence ID" value="KAF4039245.1"/>
    <property type="molecule type" value="Genomic_DNA"/>
</dbReference>
<dbReference type="AlphaFoldDB" id="A0A833WKD2"/>
<evidence type="ECO:0000313" key="3">
    <source>
        <dbReference type="EMBL" id="KAF4138387.1"/>
    </source>
</evidence>
<evidence type="ECO:0000313" key="4">
    <source>
        <dbReference type="Proteomes" id="UP000602510"/>
    </source>
</evidence>
<evidence type="ECO:0000313" key="1">
    <source>
        <dbReference type="EMBL" id="KAF4039245.1"/>
    </source>
</evidence>
<name>A0A833WKD2_PHYIN</name>
<dbReference type="Proteomes" id="UP000602510">
    <property type="component" value="Unassembled WGS sequence"/>
</dbReference>
<comment type="caution">
    <text evidence="1">The sequence shown here is derived from an EMBL/GenBank/DDBJ whole genome shotgun (WGS) entry which is preliminary data.</text>
</comment>
<dbReference type="Proteomes" id="UP000704712">
    <property type="component" value="Unassembled WGS sequence"/>
</dbReference>
<proteinExistence type="predicted"/>
<protein>
    <submittedName>
        <fullName evidence="1">Uncharacterized protein</fullName>
    </submittedName>
</protein>
<keyword evidence="4" id="KW-1185">Reference proteome</keyword>
<accession>A0A833WKD2</accession>
<organism evidence="1 4">
    <name type="scientific">Phytophthora infestans</name>
    <name type="common">Potato late blight agent</name>
    <name type="synonym">Botrytis infestans</name>
    <dbReference type="NCBI Taxonomy" id="4787"/>
    <lineage>
        <taxon>Eukaryota</taxon>
        <taxon>Sar</taxon>
        <taxon>Stramenopiles</taxon>
        <taxon>Oomycota</taxon>
        <taxon>Peronosporomycetes</taxon>
        <taxon>Peronosporales</taxon>
        <taxon>Peronosporaceae</taxon>
        <taxon>Phytophthora</taxon>
    </lineage>
</organism>
<dbReference type="EMBL" id="JAACNO010003302">
    <property type="protein sequence ID" value="KAF4127235.1"/>
    <property type="molecule type" value="Genomic_DNA"/>
</dbReference>
<evidence type="ECO:0000313" key="2">
    <source>
        <dbReference type="EMBL" id="KAF4127235.1"/>
    </source>
</evidence>
<sequence length="113" mass="13238">MRLFLCPQCDARIGHQLQIDFDRYDPRQEIFRKKFAADTRKQHQGICDGAFTNSATSVSVAALISQRDENSPDEYVNPHMNGKTHYTYLIGYNDFFIFETSLWQIRSRGRRKS</sequence>